<dbReference type="AlphaFoldDB" id="A0A0Q3I7P5"/>
<reference evidence="1 2" key="1">
    <citation type="journal article" date="2010" name="Nature">
        <title>Genome sequencing and analysis of the model grass Brachypodium distachyon.</title>
        <authorList>
            <consortium name="International Brachypodium Initiative"/>
        </authorList>
    </citation>
    <scope>NUCLEOTIDE SEQUENCE [LARGE SCALE GENOMIC DNA]</scope>
    <source>
        <strain evidence="1 2">Bd21</strain>
    </source>
</reference>
<dbReference type="Gramene" id="KQK01787">
    <property type="protein sequence ID" value="KQK01787"/>
    <property type="gene ID" value="BRADI_3g58224v3"/>
</dbReference>
<protein>
    <submittedName>
        <fullName evidence="1 2">Uncharacterized protein</fullName>
    </submittedName>
</protein>
<organism evidence="1">
    <name type="scientific">Brachypodium distachyon</name>
    <name type="common">Purple false brome</name>
    <name type="synonym">Trachynia distachya</name>
    <dbReference type="NCBI Taxonomy" id="15368"/>
    <lineage>
        <taxon>Eukaryota</taxon>
        <taxon>Viridiplantae</taxon>
        <taxon>Streptophyta</taxon>
        <taxon>Embryophyta</taxon>
        <taxon>Tracheophyta</taxon>
        <taxon>Spermatophyta</taxon>
        <taxon>Magnoliopsida</taxon>
        <taxon>Liliopsida</taxon>
        <taxon>Poales</taxon>
        <taxon>Poaceae</taxon>
        <taxon>BOP clade</taxon>
        <taxon>Pooideae</taxon>
        <taxon>Stipodae</taxon>
        <taxon>Brachypodieae</taxon>
        <taxon>Brachypodium</taxon>
    </lineage>
</organism>
<dbReference type="EnsemblPlants" id="KQK01787">
    <property type="protein sequence ID" value="KQK01787"/>
    <property type="gene ID" value="BRADI_3g58224v3"/>
</dbReference>
<evidence type="ECO:0000313" key="1">
    <source>
        <dbReference type="EMBL" id="KQK01787.1"/>
    </source>
</evidence>
<keyword evidence="3" id="KW-1185">Reference proteome</keyword>
<dbReference type="InParanoid" id="A0A0Q3I7P5"/>
<sequence>MLRRGPEHETRQIRYNSGVYTAHYARWYNVLELHEPIRSVRLDDARLAMRYQLLMMGDNIAQLPHVFYE</sequence>
<accession>A0A0Q3I7P5</accession>
<evidence type="ECO:0000313" key="2">
    <source>
        <dbReference type="EnsemblPlants" id="KQK01787"/>
    </source>
</evidence>
<reference evidence="1" key="2">
    <citation type="submission" date="2017-06" db="EMBL/GenBank/DDBJ databases">
        <title>WGS assembly of Brachypodium distachyon.</title>
        <authorList>
            <consortium name="The International Brachypodium Initiative"/>
            <person name="Lucas S."/>
            <person name="Harmon-Smith M."/>
            <person name="Lail K."/>
            <person name="Tice H."/>
            <person name="Grimwood J."/>
            <person name="Bruce D."/>
            <person name="Barry K."/>
            <person name="Shu S."/>
            <person name="Lindquist E."/>
            <person name="Wang M."/>
            <person name="Pitluck S."/>
            <person name="Vogel J.P."/>
            <person name="Garvin D.F."/>
            <person name="Mockler T.C."/>
            <person name="Schmutz J."/>
            <person name="Rokhsar D."/>
            <person name="Bevan M.W."/>
        </authorList>
    </citation>
    <scope>NUCLEOTIDE SEQUENCE</scope>
    <source>
        <strain evidence="1">Bd21</strain>
    </source>
</reference>
<gene>
    <name evidence="1" type="ORF">BRADI_3g58224v3</name>
</gene>
<evidence type="ECO:0000313" key="3">
    <source>
        <dbReference type="Proteomes" id="UP000008810"/>
    </source>
</evidence>
<dbReference type="EMBL" id="CM000882">
    <property type="protein sequence ID" value="KQK01787.1"/>
    <property type="molecule type" value="Genomic_DNA"/>
</dbReference>
<dbReference type="Proteomes" id="UP000008810">
    <property type="component" value="Chromosome 3"/>
</dbReference>
<name>A0A0Q3I7P5_BRADI</name>
<proteinExistence type="predicted"/>
<reference evidence="2" key="3">
    <citation type="submission" date="2018-08" db="UniProtKB">
        <authorList>
            <consortium name="EnsemblPlants"/>
        </authorList>
    </citation>
    <scope>IDENTIFICATION</scope>
    <source>
        <strain evidence="2">cv. Bd21</strain>
    </source>
</reference>